<organism evidence="1 2">
    <name type="scientific">Acidianus manzaensis</name>
    <dbReference type="NCBI Taxonomy" id="282676"/>
    <lineage>
        <taxon>Archaea</taxon>
        <taxon>Thermoproteota</taxon>
        <taxon>Thermoprotei</taxon>
        <taxon>Sulfolobales</taxon>
        <taxon>Sulfolobaceae</taxon>
        <taxon>Acidianus</taxon>
    </lineage>
</organism>
<dbReference type="AlphaFoldDB" id="A0A1W6K0J2"/>
<evidence type="ECO:0000313" key="1">
    <source>
        <dbReference type="EMBL" id="ARM76038.1"/>
    </source>
</evidence>
<dbReference type="OrthoDB" id="32976at2157"/>
<dbReference type="STRING" id="282676.B6F84_08395"/>
<dbReference type="GeneID" id="41590930"/>
<gene>
    <name evidence="1" type="ORF">B6F84_08395</name>
</gene>
<keyword evidence="2" id="KW-1185">Reference proteome</keyword>
<dbReference type="RefSeq" id="WP_148691819.1">
    <property type="nucleotide sequence ID" value="NZ_CP020477.1"/>
</dbReference>
<sequence length="99" mass="11550">MLKHIEYIRHGLTEPKMTVYIYKKVEDGKIVSAFRIMLYKDKVITVYEDDKLSGGEVSDMLEGKIDNVLSLIKKYYDENIDDLIIYGEQSEVDKLLDNL</sequence>
<protein>
    <submittedName>
        <fullName evidence="1">Uncharacterized protein</fullName>
    </submittedName>
</protein>
<proteinExistence type="predicted"/>
<name>A0A1W6K0J2_9CREN</name>
<dbReference type="KEGG" id="aman:B6F84_08395"/>
<evidence type="ECO:0000313" key="2">
    <source>
        <dbReference type="Proteomes" id="UP000193404"/>
    </source>
</evidence>
<dbReference type="EMBL" id="CP020477">
    <property type="protein sequence ID" value="ARM76038.1"/>
    <property type="molecule type" value="Genomic_DNA"/>
</dbReference>
<dbReference type="Proteomes" id="UP000193404">
    <property type="component" value="Chromosome"/>
</dbReference>
<accession>A0A1W6K0J2</accession>
<reference evidence="1 2" key="1">
    <citation type="submission" date="2017-03" db="EMBL/GenBank/DDBJ databases">
        <title>Sulfur activation and transportation mechanism of thermophilic Archaea Acidianus manzaensis YN-25.</title>
        <authorList>
            <person name="Ma Y."/>
            <person name="Yang Y."/>
            <person name="Xia J."/>
        </authorList>
    </citation>
    <scope>NUCLEOTIDE SEQUENCE [LARGE SCALE GENOMIC DNA]</scope>
    <source>
        <strain evidence="1 2">YN-25</strain>
    </source>
</reference>